<sequence>MGGTLDYDEAEARQEAVIYRTPAATARRERVRKMLGLESGDEVASIGCGPGFEPAEIGWAVGKEGQVYGIDRSEAMLALARERCGPLSQVTLSRGDALDLPMADESVDAAVAVQVFEYLEAVDTAVAELARILRPGGSAVVCDADFASLVWRSPNPERMARVLDAFDDHCQHPRLGSRLAPQLHGAGLTVSRVEPNAIVNTQLDEDTFAAHLMTFIEDYAADHGAIGPKAARAWADDLREQDARGETFFSFTQYCYLVRKPA</sequence>
<dbReference type="GO" id="GO:0008757">
    <property type="term" value="F:S-adenosylmethionine-dependent methyltransferase activity"/>
    <property type="evidence" value="ECO:0007669"/>
    <property type="project" value="InterPro"/>
</dbReference>
<dbReference type="InterPro" id="IPR029063">
    <property type="entry name" value="SAM-dependent_MTases_sf"/>
</dbReference>
<dbReference type="Gene3D" id="3.40.50.150">
    <property type="entry name" value="Vaccinia Virus protein VP39"/>
    <property type="match status" value="1"/>
</dbReference>
<keyword evidence="2" id="KW-0489">Methyltransferase</keyword>
<dbReference type="PANTHER" id="PTHR42912">
    <property type="entry name" value="METHYLTRANSFERASE"/>
    <property type="match status" value="1"/>
</dbReference>
<dbReference type="Pfam" id="PF08241">
    <property type="entry name" value="Methyltransf_11"/>
    <property type="match status" value="1"/>
</dbReference>
<dbReference type="EMBL" id="JAMQOM010000003">
    <property type="protein sequence ID" value="MDS0221379.1"/>
    <property type="molecule type" value="Genomic_DNA"/>
</dbReference>
<evidence type="ECO:0000259" key="1">
    <source>
        <dbReference type="Pfam" id="PF08241"/>
    </source>
</evidence>
<feature type="domain" description="Methyltransferase type 11" evidence="1">
    <location>
        <begin position="46"/>
        <end position="140"/>
    </location>
</feature>
<dbReference type="InterPro" id="IPR013216">
    <property type="entry name" value="Methyltransf_11"/>
</dbReference>
<dbReference type="CDD" id="cd02440">
    <property type="entry name" value="AdoMet_MTases"/>
    <property type="match status" value="1"/>
</dbReference>
<organism evidence="2 3">
    <name type="scientific">Haloarcula terrestris</name>
    <dbReference type="NCBI Taxonomy" id="2950533"/>
    <lineage>
        <taxon>Archaea</taxon>
        <taxon>Methanobacteriati</taxon>
        <taxon>Methanobacteriota</taxon>
        <taxon>Stenosarchaea group</taxon>
        <taxon>Halobacteria</taxon>
        <taxon>Halobacteriales</taxon>
        <taxon>Haloarculaceae</taxon>
        <taxon>Haloarcula</taxon>
    </lineage>
</organism>
<comment type="caution">
    <text evidence="2">The sequence shown here is derived from an EMBL/GenBank/DDBJ whole genome shotgun (WGS) entry which is preliminary data.</text>
</comment>
<dbReference type="RefSeq" id="WP_310896029.1">
    <property type="nucleotide sequence ID" value="NZ_JAMQOM010000003.1"/>
</dbReference>
<reference evidence="2 3" key="1">
    <citation type="submission" date="2022-06" db="EMBL/GenBank/DDBJ databases">
        <title>Haloarcula sp. a new haloarchaeum isolate from saline soil.</title>
        <authorList>
            <person name="Strakova D."/>
            <person name="Galisteo C."/>
            <person name="Sanchez-Porro C."/>
            <person name="Ventosa A."/>
        </authorList>
    </citation>
    <scope>NUCLEOTIDE SEQUENCE [LARGE SCALE GENOMIC DNA]</scope>
    <source>
        <strain evidence="2 3">S1AR25-5A</strain>
    </source>
</reference>
<protein>
    <submittedName>
        <fullName evidence="2">Methyltransferase domain-containing protein</fullName>
    </submittedName>
</protein>
<dbReference type="GO" id="GO:0032259">
    <property type="term" value="P:methylation"/>
    <property type="evidence" value="ECO:0007669"/>
    <property type="project" value="UniProtKB-KW"/>
</dbReference>
<evidence type="ECO:0000313" key="2">
    <source>
        <dbReference type="EMBL" id="MDS0221379.1"/>
    </source>
</evidence>
<gene>
    <name evidence="2" type="ORF">NDI54_08455</name>
</gene>
<dbReference type="Proteomes" id="UP001253439">
    <property type="component" value="Unassembled WGS sequence"/>
</dbReference>
<dbReference type="SUPFAM" id="SSF53335">
    <property type="entry name" value="S-adenosyl-L-methionine-dependent methyltransferases"/>
    <property type="match status" value="1"/>
</dbReference>
<proteinExistence type="predicted"/>
<dbReference type="AlphaFoldDB" id="A0AAE4EXU5"/>
<evidence type="ECO:0000313" key="3">
    <source>
        <dbReference type="Proteomes" id="UP001253439"/>
    </source>
</evidence>
<keyword evidence="3" id="KW-1185">Reference proteome</keyword>
<accession>A0AAE4EXU5</accession>
<keyword evidence="2" id="KW-0808">Transferase</keyword>
<name>A0AAE4EXU5_9EURY</name>
<dbReference type="InterPro" id="IPR050508">
    <property type="entry name" value="Methyltransf_Superfamily"/>
</dbReference>